<sequence>MNKQQVVVIATRNKGKVKEMEELFAKRGFQIHSLDDYEGIPEIEETGSSFYENALIKAHYVADLLQVPVIADDSGLEVEALDGQPGVYSARYAGEEANDADNNAKLLRELSQKLTFPSDKLPVGHPPVWSAADFVCCIVLADPARKQHARFEGRCPGYILGEARGHNGFGYDPYFYLPEYGKTMAELTVEEKNKISHRGKALRQLIELVY</sequence>
<name>A0ACC7NSU8_9BACL</name>
<protein>
    <submittedName>
        <fullName evidence="1">XTP/dITP diphosphatase</fullName>
        <ecNumber evidence="1">3.6.1.66</ecNumber>
    </submittedName>
</protein>
<dbReference type="Proteomes" id="UP001631969">
    <property type="component" value="Unassembled WGS sequence"/>
</dbReference>
<keyword evidence="1" id="KW-0378">Hydrolase</keyword>
<comment type="caution">
    <text evidence="1">The sequence shown here is derived from an EMBL/GenBank/DDBJ whole genome shotgun (WGS) entry which is preliminary data.</text>
</comment>
<gene>
    <name evidence="1" type="ORF">ACI1P1_05800</name>
</gene>
<dbReference type="EC" id="3.6.1.66" evidence="1"/>
<accession>A0ACC7NSU8</accession>
<organism evidence="1 2">
    <name type="scientific">Paenibacillus mesotrionivorans</name>
    <dbReference type="NCBI Taxonomy" id="3160968"/>
    <lineage>
        <taxon>Bacteria</taxon>
        <taxon>Bacillati</taxon>
        <taxon>Bacillota</taxon>
        <taxon>Bacilli</taxon>
        <taxon>Bacillales</taxon>
        <taxon>Paenibacillaceae</taxon>
        <taxon>Paenibacillus</taxon>
    </lineage>
</organism>
<evidence type="ECO:0000313" key="2">
    <source>
        <dbReference type="Proteomes" id="UP001631969"/>
    </source>
</evidence>
<reference evidence="1" key="1">
    <citation type="submission" date="2024-12" db="EMBL/GenBank/DDBJ databases">
        <authorList>
            <person name="Wu N."/>
        </authorList>
    </citation>
    <scope>NUCLEOTIDE SEQUENCE</scope>
    <source>
        <strain evidence="1">P15</strain>
    </source>
</reference>
<evidence type="ECO:0000313" key="1">
    <source>
        <dbReference type="EMBL" id="MFM9327814.1"/>
    </source>
</evidence>
<proteinExistence type="predicted"/>
<keyword evidence="2" id="KW-1185">Reference proteome</keyword>
<dbReference type="EMBL" id="JBJURJ010000003">
    <property type="protein sequence ID" value="MFM9327814.1"/>
    <property type="molecule type" value="Genomic_DNA"/>
</dbReference>